<proteinExistence type="predicted"/>
<dbReference type="SUPFAM" id="SSF53756">
    <property type="entry name" value="UDP-Glycosyltransferase/glycogen phosphorylase"/>
    <property type="match status" value="1"/>
</dbReference>
<dbReference type="Proteomes" id="UP001170713">
    <property type="component" value="Unassembled WGS sequence"/>
</dbReference>
<sequence>MSKKIIVFLTGTRADFGKLKSLIKITQESELFEVHIFVTGMHMIAKYGKTIIEVEKSGFKNIYPFINHDDIAHMDRNLAKTIDGFSHYISEIKPNLIVVHGDRIEAMAGAIVGSLNNILVAHIEGGEVSGTIDELIRHSISKLSHVHLTSNEEANKRLIQMGEDADCIFNIGSPDLDVMNSKDLPTLEFVKNYYGIEFEKFAIVMFHPVTTETDKLKSQVKTFIDSLIESNQNYIVIYPNNDIGSDIILTEYERLTDNKKFKLFPSLRFEYFLVLLKNAQFMIGNSSAGVREAPYYNLPTINVGNRQNNRVKSNTIISIDFIKEDIDNSIQEALKIGKIEKDVDFGDGNSDKKFYELLQNENFWHISNQKQFKDLY</sequence>
<evidence type="ECO:0000259" key="1">
    <source>
        <dbReference type="Pfam" id="PF02350"/>
    </source>
</evidence>
<dbReference type="AlphaFoldDB" id="A0AAW7Q811"/>
<keyword evidence="2" id="KW-0326">Glycosidase</keyword>
<reference evidence="2" key="2">
    <citation type="submission" date="2023-01" db="EMBL/GenBank/DDBJ databases">
        <authorList>
            <person name="Uljanovas D."/>
        </authorList>
    </citation>
    <scope>NUCLEOTIDE SEQUENCE</scope>
    <source>
        <strain evidence="2">W48</strain>
    </source>
</reference>
<evidence type="ECO:0000313" key="3">
    <source>
        <dbReference type="Proteomes" id="UP001170713"/>
    </source>
</evidence>
<name>A0AAW7Q811_9BACT</name>
<dbReference type="RefSeq" id="WP_301343427.1">
    <property type="nucleotide sequence ID" value="NZ_JAQJJC010000028.1"/>
</dbReference>
<dbReference type="Gene3D" id="3.40.50.2000">
    <property type="entry name" value="Glycogen Phosphorylase B"/>
    <property type="match status" value="2"/>
</dbReference>
<dbReference type="PANTHER" id="PTHR43174">
    <property type="entry name" value="UDP-N-ACETYLGLUCOSAMINE 2-EPIMERASE"/>
    <property type="match status" value="1"/>
</dbReference>
<dbReference type="NCBIfam" id="TIGR03568">
    <property type="entry name" value="NeuC_NnaA"/>
    <property type="match status" value="1"/>
</dbReference>
<reference evidence="2" key="1">
    <citation type="journal article" date="2023" name="Microorganisms">
        <title>Genomic Characterization of Arcobacter butzleri Strains Isolated from Various Sources in Lithuania.</title>
        <authorList>
            <person name="Uljanovas D."/>
            <person name="Golz G."/>
            <person name="Fleischmann S."/>
            <person name="Kudirkiene E."/>
            <person name="Kasetiene N."/>
            <person name="Grineviciene A."/>
            <person name="Tamuleviciene E."/>
            <person name="Aksomaitiene J."/>
            <person name="Alter T."/>
            <person name="Malakauskas M."/>
        </authorList>
    </citation>
    <scope>NUCLEOTIDE SEQUENCE</scope>
    <source>
        <strain evidence="2">W48</strain>
    </source>
</reference>
<evidence type="ECO:0000313" key="2">
    <source>
        <dbReference type="EMBL" id="MDN5115212.1"/>
    </source>
</evidence>
<gene>
    <name evidence="2" type="primary">neuC</name>
    <name evidence="2" type="ORF">PJV88_11265</name>
</gene>
<dbReference type="InterPro" id="IPR020004">
    <property type="entry name" value="UDP-GlcNAc_Epase"/>
</dbReference>
<feature type="domain" description="UDP-N-acetylglucosamine 2-epimerase" evidence="1">
    <location>
        <begin position="27"/>
        <end position="358"/>
    </location>
</feature>
<dbReference type="GO" id="GO:0006047">
    <property type="term" value="P:UDP-N-acetylglucosamine metabolic process"/>
    <property type="evidence" value="ECO:0007669"/>
    <property type="project" value="InterPro"/>
</dbReference>
<comment type="caution">
    <text evidence="2">The sequence shown here is derived from an EMBL/GenBank/DDBJ whole genome shotgun (WGS) entry which is preliminary data.</text>
</comment>
<accession>A0AAW7Q811</accession>
<dbReference type="PANTHER" id="PTHR43174:SF3">
    <property type="entry name" value="UDP-N-ACETYLGLUCOSAMINE 2-EPIMERASE"/>
    <property type="match status" value="1"/>
</dbReference>
<dbReference type="Pfam" id="PF02350">
    <property type="entry name" value="Epimerase_2"/>
    <property type="match status" value="1"/>
</dbReference>
<dbReference type="GO" id="GO:0004553">
    <property type="term" value="F:hydrolase activity, hydrolyzing O-glycosyl compounds"/>
    <property type="evidence" value="ECO:0007669"/>
    <property type="project" value="InterPro"/>
</dbReference>
<protein>
    <submittedName>
        <fullName evidence="2">UDP-N-acetylglucosamine 2-epimerase</fullName>
        <ecNumber evidence="2">3.2.1.183</ecNumber>
    </submittedName>
</protein>
<dbReference type="InterPro" id="IPR003331">
    <property type="entry name" value="UDP_GlcNAc_Epimerase_2_dom"/>
</dbReference>
<dbReference type="InterPro" id="IPR029767">
    <property type="entry name" value="WecB-like"/>
</dbReference>
<keyword evidence="2" id="KW-0378">Hydrolase</keyword>
<organism evidence="2 3">
    <name type="scientific">Aliarcobacter butzleri</name>
    <dbReference type="NCBI Taxonomy" id="28197"/>
    <lineage>
        <taxon>Bacteria</taxon>
        <taxon>Pseudomonadati</taxon>
        <taxon>Campylobacterota</taxon>
        <taxon>Epsilonproteobacteria</taxon>
        <taxon>Campylobacterales</taxon>
        <taxon>Arcobacteraceae</taxon>
        <taxon>Aliarcobacter</taxon>
    </lineage>
</organism>
<dbReference type="EC" id="3.2.1.183" evidence="2"/>
<dbReference type="EMBL" id="JAQJJC010000028">
    <property type="protein sequence ID" value="MDN5115212.1"/>
    <property type="molecule type" value="Genomic_DNA"/>
</dbReference>